<evidence type="ECO:0000313" key="9">
    <source>
        <dbReference type="EMBL" id="MEQ2564391.1"/>
    </source>
</evidence>
<dbReference type="SUPFAM" id="SSF53597">
    <property type="entry name" value="Dihydrofolate reductase-like"/>
    <property type="match status" value="1"/>
</dbReference>
<dbReference type="PIRSF" id="PIRSF000194">
    <property type="entry name" value="DHFR"/>
    <property type="match status" value="1"/>
</dbReference>
<dbReference type="CDD" id="cd00209">
    <property type="entry name" value="DHFR"/>
    <property type="match status" value="1"/>
</dbReference>
<proteinExistence type="inferred from homology"/>
<sequence>MKLIAAVDKNWAIGNKGQLLVSIPQDQKMFRNETMGKVIVMGRKTLESMPGAQPLYGRTNIILTSDLDYKVKGATVCGSMEEVMELLNAYHTDDVYIIGGESVYRQFLPYCDEAQITWIDFAYAADTHFPNLDQDEAWEMVQESDEQTYFDLCYEYRLYKKK</sequence>
<organism evidence="9 10">
    <name type="scientific">Ventrimonas faecis</name>
    <dbReference type="NCBI Taxonomy" id="3133170"/>
    <lineage>
        <taxon>Bacteria</taxon>
        <taxon>Bacillati</taxon>
        <taxon>Bacillota</taxon>
        <taxon>Clostridia</taxon>
        <taxon>Lachnospirales</taxon>
        <taxon>Lachnospiraceae</taxon>
        <taxon>Ventrimonas</taxon>
    </lineage>
</organism>
<protein>
    <recommendedName>
        <fullName evidence="3 7">Dihydrofolate reductase</fullName>
        <ecNumber evidence="3 7">1.5.1.3</ecNumber>
    </recommendedName>
</protein>
<evidence type="ECO:0000256" key="5">
    <source>
        <dbReference type="ARBA" id="ARBA00022857"/>
    </source>
</evidence>
<evidence type="ECO:0000256" key="1">
    <source>
        <dbReference type="ARBA" id="ARBA00004903"/>
    </source>
</evidence>
<dbReference type="PANTHER" id="PTHR48069">
    <property type="entry name" value="DIHYDROFOLATE REDUCTASE"/>
    <property type="match status" value="1"/>
</dbReference>
<keyword evidence="6 7" id="KW-0560">Oxidoreductase</keyword>
<dbReference type="InterPro" id="IPR001796">
    <property type="entry name" value="DHFR_dom"/>
</dbReference>
<dbReference type="InterPro" id="IPR012259">
    <property type="entry name" value="DHFR"/>
</dbReference>
<dbReference type="GO" id="GO:0004146">
    <property type="term" value="F:dihydrofolate reductase activity"/>
    <property type="evidence" value="ECO:0007669"/>
    <property type="project" value="UniProtKB-EC"/>
</dbReference>
<evidence type="ECO:0000256" key="3">
    <source>
        <dbReference type="ARBA" id="ARBA00012856"/>
    </source>
</evidence>
<dbReference type="Gene3D" id="3.40.430.10">
    <property type="entry name" value="Dihydrofolate Reductase, subunit A"/>
    <property type="match status" value="1"/>
</dbReference>
<dbReference type="PANTHER" id="PTHR48069:SF3">
    <property type="entry name" value="DIHYDROFOLATE REDUCTASE"/>
    <property type="match status" value="1"/>
</dbReference>
<comment type="similarity">
    <text evidence="2 7">Belongs to the dihydrofolate reductase family.</text>
</comment>
<dbReference type="PROSITE" id="PS51330">
    <property type="entry name" value="DHFR_2"/>
    <property type="match status" value="1"/>
</dbReference>
<reference evidence="9 10" key="1">
    <citation type="submission" date="2024-03" db="EMBL/GenBank/DDBJ databases">
        <title>Human intestinal bacterial collection.</title>
        <authorList>
            <person name="Pauvert C."/>
            <person name="Hitch T.C.A."/>
            <person name="Clavel T."/>
        </authorList>
    </citation>
    <scope>NUCLEOTIDE SEQUENCE [LARGE SCALE GENOMIC DNA]</scope>
    <source>
        <strain evidence="9 10">CLA-AP-H27</strain>
    </source>
</reference>
<evidence type="ECO:0000256" key="6">
    <source>
        <dbReference type="ARBA" id="ARBA00023002"/>
    </source>
</evidence>
<accession>A0ABV1HQP4</accession>
<evidence type="ECO:0000256" key="7">
    <source>
        <dbReference type="PIRNR" id="PIRNR000194"/>
    </source>
</evidence>
<evidence type="ECO:0000313" key="10">
    <source>
        <dbReference type="Proteomes" id="UP001437460"/>
    </source>
</evidence>
<evidence type="ECO:0000256" key="4">
    <source>
        <dbReference type="ARBA" id="ARBA00022563"/>
    </source>
</evidence>
<keyword evidence="4 7" id="KW-0554">One-carbon metabolism</keyword>
<dbReference type="EC" id="1.5.1.3" evidence="3 7"/>
<name>A0ABV1HQP4_9FIRM</name>
<feature type="domain" description="DHFR" evidence="8">
    <location>
        <begin position="1"/>
        <end position="162"/>
    </location>
</feature>
<comment type="caution">
    <text evidence="9">The sequence shown here is derived from an EMBL/GenBank/DDBJ whole genome shotgun (WGS) entry which is preliminary data.</text>
</comment>
<comment type="pathway">
    <text evidence="1 7">Cofactor biosynthesis; tetrahydrofolate biosynthesis; 5,6,7,8-tetrahydrofolate from 7,8-dihydrofolate: step 1/1.</text>
</comment>
<dbReference type="InterPro" id="IPR024072">
    <property type="entry name" value="DHFR-like_dom_sf"/>
</dbReference>
<keyword evidence="10" id="KW-1185">Reference proteome</keyword>
<keyword evidence="5 7" id="KW-0521">NADP</keyword>
<dbReference type="PRINTS" id="PR00070">
    <property type="entry name" value="DHFR"/>
</dbReference>
<dbReference type="Pfam" id="PF00186">
    <property type="entry name" value="DHFR_1"/>
    <property type="match status" value="1"/>
</dbReference>
<dbReference type="RefSeq" id="WP_349230392.1">
    <property type="nucleotide sequence ID" value="NZ_JBBMFJ010000041.1"/>
</dbReference>
<gene>
    <name evidence="9" type="ORF">WMO41_14675</name>
</gene>
<comment type="catalytic activity">
    <reaction evidence="7">
        <text>(6S)-5,6,7,8-tetrahydrofolate + NADP(+) = 7,8-dihydrofolate + NADPH + H(+)</text>
        <dbReference type="Rhea" id="RHEA:15009"/>
        <dbReference type="ChEBI" id="CHEBI:15378"/>
        <dbReference type="ChEBI" id="CHEBI:57451"/>
        <dbReference type="ChEBI" id="CHEBI:57453"/>
        <dbReference type="ChEBI" id="CHEBI:57783"/>
        <dbReference type="ChEBI" id="CHEBI:58349"/>
        <dbReference type="EC" id="1.5.1.3"/>
    </reaction>
</comment>
<evidence type="ECO:0000259" key="8">
    <source>
        <dbReference type="PROSITE" id="PS51330"/>
    </source>
</evidence>
<dbReference type="Proteomes" id="UP001437460">
    <property type="component" value="Unassembled WGS sequence"/>
</dbReference>
<dbReference type="EMBL" id="JBBMFJ010000041">
    <property type="protein sequence ID" value="MEQ2564391.1"/>
    <property type="molecule type" value="Genomic_DNA"/>
</dbReference>
<evidence type="ECO:0000256" key="2">
    <source>
        <dbReference type="ARBA" id="ARBA00009539"/>
    </source>
</evidence>
<comment type="function">
    <text evidence="7">Key enzyme in folate metabolism. Catalyzes an essential reaction for de novo glycine and purine synthesis, and for DNA precursor synthesis.</text>
</comment>